<dbReference type="InterPro" id="IPR050138">
    <property type="entry name" value="DHOase/Allantoinase_Hydrolase"/>
</dbReference>
<dbReference type="Proteomes" id="UP001171945">
    <property type="component" value="Unassembled WGS sequence"/>
</dbReference>
<dbReference type="SUPFAM" id="SSF51556">
    <property type="entry name" value="Metallo-dependent hydrolases"/>
    <property type="match status" value="1"/>
</dbReference>
<comment type="caution">
    <text evidence="3">The sequence shown here is derived from an EMBL/GenBank/DDBJ whole genome shotgun (WGS) entry which is preliminary data.</text>
</comment>
<dbReference type="InterPro" id="IPR024403">
    <property type="entry name" value="DHOase_cat"/>
</dbReference>
<dbReference type="NCBIfam" id="NF005791">
    <property type="entry name" value="PRK07627.1"/>
    <property type="match status" value="1"/>
</dbReference>
<evidence type="ECO:0000256" key="1">
    <source>
        <dbReference type="ARBA" id="ARBA00022975"/>
    </source>
</evidence>
<dbReference type="SUPFAM" id="SSF51338">
    <property type="entry name" value="Composite domain of metallo-dependent hydrolases"/>
    <property type="match status" value="1"/>
</dbReference>
<dbReference type="Pfam" id="PF12890">
    <property type="entry name" value="DHOase"/>
    <property type="match status" value="1"/>
</dbReference>
<feature type="domain" description="Dihydroorotase catalytic" evidence="2">
    <location>
        <begin position="52"/>
        <end position="235"/>
    </location>
</feature>
<dbReference type="EC" id="3.5.2.3" evidence="3"/>
<dbReference type="EMBL" id="JAUCGM010000489">
    <property type="protein sequence ID" value="MDM8563171.1"/>
    <property type="molecule type" value="Genomic_DNA"/>
</dbReference>
<keyword evidence="4" id="KW-1185">Reference proteome</keyword>
<dbReference type="InterPro" id="IPR004722">
    <property type="entry name" value="DHOase"/>
</dbReference>
<dbReference type="CDD" id="cd01317">
    <property type="entry name" value="DHOase_IIa"/>
    <property type="match status" value="1"/>
</dbReference>
<evidence type="ECO:0000313" key="4">
    <source>
        <dbReference type="Proteomes" id="UP001171945"/>
    </source>
</evidence>
<keyword evidence="1" id="KW-0665">Pyrimidine biosynthesis</keyword>
<keyword evidence="3" id="KW-0378">Hydrolase</keyword>
<evidence type="ECO:0000313" key="3">
    <source>
        <dbReference type="EMBL" id="MDM8563171.1"/>
    </source>
</evidence>
<feature type="non-terminal residue" evidence="3">
    <location>
        <position position="408"/>
    </location>
</feature>
<sequence length="408" mass="43530">MATLSILEGRVIDPASNLDSVTNVHIADGKILAIGTPPTDFSAEQQINAKNQIVCPGLIDLSVRLREPGAEHKGTILSETRAAAANGITTVCCPPDTNPVIDTPAVAELIQKRAAEAGMAKVLPLAAMTQALKGEHLAEIGILKEAGCIGVSNVLPITNTQVLRHAYAYAANCEMTVFLHPIEPWLSKGCIHEGTISTRLGLSGIPETAETIEVARDLLLIEMTGVRAHFCRLSTARAVSMIKEAQAKGLPVTADVSAHHLFLTDKDINNYNSQCHVSPPLRSHDDKTGLREGLLQGNINTISSDHQPHEADAKLSPFAMTASGISALDTLLPLCLRFAEEMQIDLTTALGYVTHKPAQILGISAGTLAIDCTADLCIFDPNSHWTLTPDNMQSLGHNSPFLNSEFKG</sequence>
<organism evidence="3 4">
    <name type="scientific">Candidatus Marithioploca araucensis</name>
    <dbReference type="NCBI Taxonomy" id="70273"/>
    <lineage>
        <taxon>Bacteria</taxon>
        <taxon>Pseudomonadati</taxon>
        <taxon>Pseudomonadota</taxon>
        <taxon>Gammaproteobacteria</taxon>
        <taxon>Thiotrichales</taxon>
        <taxon>Thiotrichaceae</taxon>
        <taxon>Candidatus Marithioploca</taxon>
    </lineage>
</organism>
<gene>
    <name evidence="3" type="ORF">QUF54_07445</name>
</gene>
<reference evidence="3" key="1">
    <citation type="submission" date="2023-06" db="EMBL/GenBank/DDBJ databases">
        <title>Uncultivated large filamentous bacteria from sulfidic sediments reveal new species and different genomic features in energy metabolism and defense.</title>
        <authorList>
            <person name="Fonseca A."/>
        </authorList>
    </citation>
    <scope>NUCLEOTIDE SEQUENCE</scope>
    <source>
        <strain evidence="3">HSG4</strain>
    </source>
</reference>
<accession>A0ABT7VUC1</accession>
<dbReference type="GO" id="GO:0004151">
    <property type="term" value="F:dihydroorotase activity"/>
    <property type="evidence" value="ECO:0007669"/>
    <property type="project" value="UniProtKB-EC"/>
</dbReference>
<protein>
    <submittedName>
        <fullName evidence="3">Dihydroorotase</fullName>
        <ecNumber evidence="3">3.5.2.3</ecNumber>
    </submittedName>
</protein>
<dbReference type="PANTHER" id="PTHR43668:SF2">
    <property type="entry name" value="ALLANTOINASE"/>
    <property type="match status" value="1"/>
</dbReference>
<dbReference type="InterPro" id="IPR011059">
    <property type="entry name" value="Metal-dep_hydrolase_composite"/>
</dbReference>
<evidence type="ECO:0000259" key="2">
    <source>
        <dbReference type="Pfam" id="PF12890"/>
    </source>
</evidence>
<dbReference type="InterPro" id="IPR032466">
    <property type="entry name" value="Metal_Hydrolase"/>
</dbReference>
<dbReference type="Gene3D" id="2.30.40.10">
    <property type="entry name" value="Urease, subunit C, domain 1"/>
    <property type="match status" value="1"/>
</dbReference>
<dbReference type="NCBIfam" id="TIGR00857">
    <property type="entry name" value="pyrC_multi"/>
    <property type="match status" value="1"/>
</dbReference>
<proteinExistence type="predicted"/>
<dbReference type="PANTHER" id="PTHR43668">
    <property type="entry name" value="ALLANTOINASE"/>
    <property type="match status" value="1"/>
</dbReference>
<name>A0ABT7VUC1_9GAMM</name>
<dbReference type="Gene3D" id="3.20.20.140">
    <property type="entry name" value="Metal-dependent hydrolases"/>
    <property type="match status" value="1"/>
</dbReference>